<proteinExistence type="predicted"/>
<organism evidence="1 2">
    <name type="scientific">Porites evermanni</name>
    <dbReference type="NCBI Taxonomy" id="104178"/>
    <lineage>
        <taxon>Eukaryota</taxon>
        <taxon>Metazoa</taxon>
        <taxon>Cnidaria</taxon>
        <taxon>Anthozoa</taxon>
        <taxon>Hexacorallia</taxon>
        <taxon>Scleractinia</taxon>
        <taxon>Fungiina</taxon>
        <taxon>Poritidae</taxon>
        <taxon>Porites</taxon>
    </lineage>
</organism>
<dbReference type="Proteomes" id="UP001159427">
    <property type="component" value="Unassembled WGS sequence"/>
</dbReference>
<reference evidence="1 2" key="1">
    <citation type="submission" date="2022-05" db="EMBL/GenBank/DDBJ databases">
        <authorList>
            <consortium name="Genoscope - CEA"/>
            <person name="William W."/>
        </authorList>
    </citation>
    <scope>NUCLEOTIDE SEQUENCE [LARGE SCALE GENOMIC DNA]</scope>
</reference>
<dbReference type="EMBL" id="CALNXI010002787">
    <property type="protein sequence ID" value="CAH3190737.1"/>
    <property type="molecule type" value="Genomic_DNA"/>
</dbReference>
<comment type="caution">
    <text evidence="1">The sequence shown here is derived from an EMBL/GenBank/DDBJ whole genome shotgun (WGS) entry which is preliminary data.</text>
</comment>
<evidence type="ECO:0000313" key="1">
    <source>
        <dbReference type="EMBL" id="CAH3190737.1"/>
    </source>
</evidence>
<name>A0ABN8SJ70_9CNID</name>
<evidence type="ECO:0000313" key="2">
    <source>
        <dbReference type="Proteomes" id="UP001159427"/>
    </source>
</evidence>
<protein>
    <submittedName>
        <fullName evidence="1">Uncharacterized protein</fullName>
    </submittedName>
</protein>
<gene>
    <name evidence="1" type="ORF">PEVE_00020771</name>
</gene>
<accession>A0ABN8SJ70</accession>
<keyword evidence="2" id="KW-1185">Reference proteome</keyword>
<sequence>MFRSLKPTGKIFVRYGDRMPTHFDRVYRELNPENLDCLMSINQFEPRPVIEQMCLAAGFRVLKSFDEKFEDRVFENGESLCLFFWATTNGVFDPQFVTEDRV</sequence>